<dbReference type="GO" id="GO:0005829">
    <property type="term" value="C:cytosol"/>
    <property type="evidence" value="ECO:0007669"/>
    <property type="project" value="TreeGrafter"/>
</dbReference>
<sequence>MSETISTGTAMAAPATEQPTERPKTLLRELTDDEFRARYDCDRFTASVLASRFRYIIEHVCNRFIEHAFSPVIRETTDMSATITGPPSIGHAMPAVSQTLPIFYGSMPEAVRIALTEHGVDDLVPGDVIIVNDPYRVGTHLNDVCFIRPAFHDGRMIGAVTIRAHMLDMGGVAVGGFEVTKPDLYHDGLVLPPTLLFHAGAPVRSTFNLLFDNTRFAEVIVPDIQTINSSLELGERLLAETVTKYGYGAYLGGIRYACDSSAESMRAAIRRLPDGVYTAQERLDSDGVSADVEPVVQLRIHKQGHRIEFDLSGTSPANDTAINCSWADAKTAVAIALKYLLDPHSPFTSGSMRDVDVVLPPDSMINPNPPHTCQYYWEPAMAIIYATFQALNPVLGDDAISPDCWGGTIHYAYGPRPDGTPWMSTALNSVTAMGPWGATKQADGDSSQLQIVINMVDGGCEPAEVDTPVVILRHDHIPDTAGPGRYRSGAASIADSLWLADGEHRVSSFHLRSAPGGGGVNGGRAGVLSAAWLWPSTTASEPDYFPVSLSDPRYAEATPLMGVLHPTSQQVDPDGTYHLQSGPILVPAGSVLRFVSNGAGGWGDPLDREPRLVLVDVRDEYVTIDGAARDYGVVVVGDPVRDPEGLSVDAQATARLRAGRRTAEVGS</sequence>
<dbReference type="GO" id="GO:0006749">
    <property type="term" value="P:glutathione metabolic process"/>
    <property type="evidence" value="ECO:0007669"/>
    <property type="project" value="TreeGrafter"/>
</dbReference>
<keyword evidence="4" id="KW-1185">Reference proteome</keyword>
<dbReference type="AlphaFoldDB" id="A0A051TXC2"/>
<dbReference type="GO" id="GO:0017168">
    <property type="term" value="F:5-oxoprolinase (ATP-hydrolyzing) activity"/>
    <property type="evidence" value="ECO:0007669"/>
    <property type="project" value="TreeGrafter"/>
</dbReference>
<protein>
    <recommendedName>
        <fullName evidence="2">Hydantoinase B/oxoprolinase domain-containing protein</fullName>
    </recommendedName>
</protein>
<feature type="domain" description="Hydantoinase B/oxoprolinase" evidence="2">
    <location>
        <begin position="42"/>
        <end position="605"/>
    </location>
</feature>
<reference evidence="3 4" key="1">
    <citation type="submission" date="2014-04" db="EMBL/GenBank/DDBJ databases">
        <title>The Genome Sequence of Mycobacterium tuberculosis TKK-01-0051.</title>
        <authorList>
            <consortium name="The Broad Institute Genomics Platform"/>
            <consortium name="The Broad Institute Genome Sequencing Center for Infectious Disease"/>
            <person name="Earl A.M."/>
            <person name="Cohen K."/>
            <person name="Pym A."/>
            <person name="Bishai W."/>
            <person name="Maharaj K."/>
            <person name="Desjardins C."/>
            <person name="Abeel T."/>
            <person name="Young S."/>
            <person name="Zeng Q."/>
            <person name="Gargeya S."/>
            <person name="Abouelleil A."/>
            <person name="Alvarado L."/>
            <person name="Chapman S.B."/>
            <person name="Gainer-Dewar J."/>
            <person name="Goldberg J."/>
            <person name="Griggs A."/>
            <person name="Gujja S."/>
            <person name="Hansen M."/>
            <person name="Howarth C."/>
            <person name="Imamovic A."/>
            <person name="Larimer J."/>
            <person name="Murphy C."/>
            <person name="Naylor J."/>
            <person name="Pearson M."/>
            <person name="Poon T.W."/>
            <person name="Priest M."/>
            <person name="Roberts A."/>
            <person name="Saif S."/>
            <person name="Shea T."/>
            <person name="Sykes S."/>
            <person name="Wortman J."/>
            <person name="Nusbaum C."/>
            <person name="Birren B."/>
        </authorList>
    </citation>
    <scope>NUCLEOTIDE SEQUENCE [LARGE SCALE GENOMIC DNA]</scope>
    <source>
        <strain evidence="3 4">TKK-01-0051</strain>
    </source>
</reference>
<dbReference type="PATRIC" id="fig|1324261.3.peg.3990"/>
<comment type="caution">
    <text evidence="3">The sequence shown here is derived from an EMBL/GenBank/DDBJ whole genome shotgun (WGS) entry which is preliminary data.</text>
</comment>
<evidence type="ECO:0000256" key="1">
    <source>
        <dbReference type="SAM" id="MobiDB-lite"/>
    </source>
</evidence>
<evidence type="ECO:0000313" key="4">
    <source>
        <dbReference type="Proteomes" id="UP000025947"/>
    </source>
</evidence>
<dbReference type="EMBL" id="JLXW01000010">
    <property type="protein sequence ID" value="KBZ61001.1"/>
    <property type="molecule type" value="Genomic_DNA"/>
</dbReference>
<proteinExistence type="predicted"/>
<organism evidence="3 4">
    <name type="scientific">Mycobacterium [tuberculosis] TKK-01-0051</name>
    <dbReference type="NCBI Taxonomy" id="1324261"/>
    <lineage>
        <taxon>Bacteria</taxon>
        <taxon>Bacillati</taxon>
        <taxon>Actinomycetota</taxon>
        <taxon>Actinomycetes</taxon>
        <taxon>Mycobacteriales</taxon>
        <taxon>Mycobacteriaceae</taxon>
        <taxon>Mycobacterium</taxon>
        <taxon>Mycobacterium avium complex (MAC)</taxon>
    </lineage>
</organism>
<feature type="region of interest" description="Disordered" evidence="1">
    <location>
        <begin position="1"/>
        <end position="23"/>
    </location>
</feature>
<accession>A0A051TXC2</accession>
<dbReference type="Pfam" id="PF02538">
    <property type="entry name" value="Hydantoinase_B"/>
    <property type="match status" value="1"/>
</dbReference>
<dbReference type="PANTHER" id="PTHR11365">
    <property type="entry name" value="5-OXOPROLINASE RELATED"/>
    <property type="match status" value="1"/>
</dbReference>
<gene>
    <name evidence="3" type="ORF">K875_03952</name>
</gene>
<evidence type="ECO:0000313" key="3">
    <source>
        <dbReference type="EMBL" id="KBZ61001.1"/>
    </source>
</evidence>
<name>A0A051TXC2_9MYCO</name>
<dbReference type="InterPro" id="IPR003692">
    <property type="entry name" value="Hydantoinase_B"/>
</dbReference>
<dbReference type="RefSeq" id="WP_049957511.1">
    <property type="nucleotide sequence ID" value="NZ_KK328284.1"/>
</dbReference>
<dbReference type="InterPro" id="IPR045079">
    <property type="entry name" value="Oxoprolinase-like"/>
</dbReference>
<evidence type="ECO:0000259" key="2">
    <source>
        <dbReference type="Pfam" id="PF02538"/>
    </source>
</evidence>
<dbReference type="Proteomes" id="UP000025947">
    <property type="component" value="Unassembled WGS sequence"/>
</dbReference>
<dbReference type="HOGENOM" id="CLU_020413_1_0_11"/>
<dbReference type="PANTHER" id="PTHR11365:SF23">
    <property type="entry name" value="HYPOTHETICAL 5-OXOPROLINASE (EUROFUNG)-RELATED"/>
    <property type="match status" value="1"/>
</dbReference>